<evidence type="ECO:0000256" key="1">
    <source>
        <dbReference type="ARBA" id="ARBA00008080"/>
    </source>
</evidence>
<accession>A0AB34GDV9</accession>
<proteinExistence type="inferred from homology"/>
<keyword evidence="5" id="KW-1185">Reference proteome</keyword>
<evidence type="ECO:0000313" key="4">
    <source>
        <dbReference type="EMBL" id="KAJ8776980.1"/>
    </source>
</evidence>
<comment type="similarity">
    <text evidence="1">Belongs to the universal ribosomal protein uS13 family.</text>
</comment>
<dbReference type="GO" id="GO:1990904">
    <property type="term" value="C:ribonucleoprotein complex"/>
    <property type="evidence" value="ECO:0007669"/>
    <property type="project" value="UniProtKB-KW"/>
</dbReference>
<dbReference type="GO" id="GO:0003723">
    <property type="term" value="F:RNA binding"/>
    <property type="evidence" value="ECO:0007669"/>
    <property type="project" value="InterPro"/>
</dbReference>
<comment type="caution">
    <text evidence="4">The sequence shown here is derived from an EMBL/GenBank/DDBJ whole genome shotgun (WGS) entry which is preliminary data.</text>
</comment>
<evidence type="ECO:0000256" key="3">
    <source>
        <dbReference type="ARBA" id="ARBA00023274"/>
    </source>
</evidence>
<dbReference type="Pfam" id="PF00416">
    <property type="entry name" value="Ribosomal_S13"/>
    <property type="match status" value="1"/>
</dbReference>
<dbReference type="AlphaFoldDB" id="A0AB34GDV9"/>
<dbReference type="EMBL" id="JAIQCJ010002323">
    <property type="protein sequence ID" value="KAJ8776980.1"/>
    <property type="molecule type" value="Genomic_DNA"/>
</dbReference>
<dbReference type="GO" id="GO:0003735">
    <property type="term" value="F:structural constituent of ribosome"/>
    <property type="evidence" value="ECO:0007669"/>
    <property type="project" value="InterPro"/>
</dbReference>
<reference evidence="4 5" key="1">
    <citation type="submission" date="2022-11" db="EMBL/GenBank/DDBJ databases">
        <title>Whole genome sequence of Eschrichtius robustus ER-17-0199.</title>
        <authorList>
            <person name="Bruniche-Olsen A."/>
            <person name="Black A.N."/>
            <person name="Fields C.J."/>
            <person name="Walden K."/>
            <person name="Dewoody J.A."/>
        </authorList>
    </citation>
    <scope>NUCLEOTIDE SEQUENCE [LARGE SCALE GENOMIC DNA]</scope>
    <source>
        <strain evidence="4">ER-17-0199</strain>
        <tissue evidence="4">Blubber</tissue>
    </source>
</reference>
<organism evidence="4 5">
    <name type="scientific">Eschrichtius robustus</name>
    <name type="common">California gray whale</name>
    <name type="synonym">Eschrichtius gibbosus</name>
    <dbReference type="NCBI Taxonomy" id="9764"/>
    <lineage>
        <taxon>Eukaryota</taxon>
        <taxon>Metazoa</taxon>
        <taxon>Chordata</taxon>
        <taxon>Craniata</taxon>
        <taxon>Vertebrata</taxon>
        <taxon>Euteleostomi</taxon>
        <taxon>Mammalia</taxon>
        <taxon>Eutheria</taxon>
        <taxon>Laurasiatheria</taxon>
        <taxon>Artiodactyla</taxon>
        <taxon>Whippomorpha</taxon>
        <taxon>Cetacea</taxon>
        <taxon>Mysticeti</taxon>
        <taxon>Eschrichtiidae</taxon>
        <taxon>Eschrichtius</taxon>
    </lineage>
</organism>
<evidence type="ECO:0008006" key="6">
    <source>
        <dbReference type="Google" id="ProtNLM"/>
    </source>
</evidence>
<dbReference type="InterPro" id="IPR001892">
    <property type="entry name" value="Ribosomal_uS13"/>
</dbReference>
<dbReference type="Gene3D" id="1.10.8.50">
    <property type="match status" value="1"/>
</dbReference>
<dbReference type="GO" id="GO:0006412">
    <property type="term" value="P:translation"/>
    <property type="evidence" value="ECO:0007669"/>
    <property type="project" value="InterPro"/>
</dbReference>
<dbReference type="Proteomes" id="UP001159641">
    <property type="component" value="Unassembled WGS sequence"/>
</dbReference>
<keyword evidence="3" id="KW-0687">Ribonucleoprotein</keyword>
<evidence type="ECO:0000313" key="5">
    <source>
        <dbReference type="Proteomes" id="UP001159641"/>
    </source>
</evidence>
<name>A0AB34GDV9_ESCRO</name>
<dbReference type="GO" id="GO:0005840">
    <property type="term" value="C:ribosome"/>
    <property type="evidence" value="ECO:0007669"/>
    <property type="project" value="UniProtKB-KW"/>
</dbReference>
<evidence type="ECO:0000256" key="2">
    <source>
        <dbReference type="ARBA" id="ARBA00022980"/>
    </source>
</evidence>
<sequence>MPCTTTEADASVWNTLLHQRSNSSSFFHTQLPPYLLQKTAFAITARKGVRQQYTHLVPRKINVDSQREVPEDEVELVITITQNPSQHKITDWFWNRQKDVKDGNHIQVLASDLDDKLHKE</sequence>
<keyword evidence="2" id="KW-0689">Ribosomal protein</keyword>
<protein>
    <recommendedName>
        <fullName evidence="6">40S ribosomal protein S18</fullName>
    </recommendedName>
</protein>
<gene>
    <name evidence="4" type="ORF">J1605_014998</name>
</gene>